<dbReference type="SMART" id="SM00256">
    <property type="entry name" value="FBOX"/>
    <property type="match status" value="1"/>
</dbReference>
<reference evidence="7" key="1">
    <citation type="submission" date="2020-08" db="EMBL/GenBank/DDBJ databases">
        <title>Hormonal signalling in Gymnema sylvestre.</title>
        <authorList>
            <person name="Kalariya K.A."/>
        </authorList>
    </citation>
    <scope>NUCLEOTIDE SEQUENCE</scope>
</reference>
<evidence type="ECO:0000256" key="4">
    <source>
        <dbReference type="ARBA" id="ARBA00022786"/>
    </source>
</evidence>
<dbReference type="CDD" id="cd22159">
    <property type="entry name" value="F-box_AtTIR1-like"/>
    <property type="match status" value="1"/>
</dbReference>
<dbReference type="InterPro" id="IPR032675">
    <property type="entry name" value="LRR_dom_sf"/>
</dbReference>
<dbReference type="GO" id="GO:0019005">
    <property type="term" value="C:SCF ubiquitin ligase complex"/>
    <property type="evidence" value="ECO:0007669"/>
    <property type="project" value="TreeGrafter"/>
</dbReference>
<dbReference type="SMART" id="SM00367">
    <property type="entry name" value="LRR_CC"/>
    <property type="match status" value="13"/>
</dbReference>
<evidence type="ECO:0000256" key="3">
    <source>
        <dbReference type="ARBA" id="ARBA00022745"/>
    </source>
</evidence>
<keyword evidence="5" id="KW-0539">Nucleus</keyword>
<dbReference type="PANTHER" id="PTHR13318">
    <property type="entry name" value="PARTNER OF PAIRED, ISOFORM B-RELATED"/>
    <property type="match status" value="1"/>
</dbReference>
<evidence type="ECO:0000256" key="2">
    <source>
        <dbReference type="ARBA" id="ARBA00004906"/>
    </source>
</evidence>
<dbReference type="Gene3D" id="3.80.10.10">
    <property type="entry name" value="Ribonuclease Inhibitor"/>
    <property type="match status" value="3"/>
</dbReference>
<dbReference type="EMBL" id="MT911921">
    <property type="protein sequence ID" value="URM60575.1"/>
    <property type="molecule type" value="mRNA"/>
</dbReference>
<evidence type="ECO:0000313" key="7">
    <source>
        <dbReference type="EMBL" id="URM60575.1"/>
    </source>
</evidence>
<comment type="pathway">
    <text evidence="2">Protein modification; protein ubiquitination.</text>
</comment>
<evidence type="ECO:0000256" key="5">
    <source>
        <dbReference type="ARBA" id="ARBA00023242"/>
    </source>
</evidence>
<dbReference type="FunFam" id="3.80.10.10:FF:000595">
    <property type="entry name" value="EIN3-binding F-box protein 1"/>
    <property type="match status" value="1"/>
</dbReference>
<dbReference type="GO" id="GO:0031146">
    <property type="term" value="P:SCF-dependent proteasomal ubiquitin-dependent protein catabolic process"/>
    <property type="evidence" value="ECO:0007669"/>
    <property type="project" value="TreeGrafter"/>
</dbReference>
<organism evidence="7">
    <name type="scientific">Gymnema sylvestre</name>
    <name type="common">Gurmar</name>
    <name type="synonym">Periploca sylvestris</name>
    <dbReference type="NCBI Taxonomy" id="4068"/>
    <lineage>
        <taxon>Eukaryota</taxon>
        <taxon>Viridiplantae</taxon>
        <taxon>Streptophyta</taxon>
        <taxon>Embryophyta</taxon>
        <taxon>Tracheophyta</taxon>
        <taxon>Spermatophyta</taxon>
        <taxon>Magnoliopsida</taxon>
        <taxon>eudicotyledons</taxon>
        <taxon>Gunneridae</taxon>
        <taxon>Pentapetalae</taxon>
        <taxon>asterids</taxon>
        <taxon>lamiids</taxon>
        <taxon>Gentianales</taxon>
        <taxon>Apocynaceae</taxon>
        <taxon>Asclepiadoideae</taxon>
        <taxon>Marsdenieae</taxon>
        <taxon>Gymnema</taxon>
    </lineage>
</organism>
<dbReference type="SUPFAM" id="SSF52047">
    <property type="entry name" value="RNI-like"/>
    <property type="match status" value="2"/>
</dbReference>
<dbReference type="GO" id="GO:0009873">
    <property type="term" value="P:ethylene-activated signaling pathway"/>
    <property type="evidence" value="ECO:0007669"/>
    <property type="project" value="UniProtKB-KW"/>
</dbReference>
<dbReference type="FunFam" id="3.80.10.10:FF:000473">
    <property type="entry name" value="EIN3-binding F-box protein 1"/>
    <property type="match status" value="1"/>
</dbReference>
<comment type="subcellular location">
    <subcellularLocation>
        <location evidence="1">Nucleus</location>
    </subcellularLocation>
</comment>
<evidence type="ECO:0000259" key="6">
    <source>
        <dbReference type="SMART" id="SM00256"/>
    </source>
</evidence>
<dbReference type="InterPro" id="IPR057207">
    <property type="entry name" value="FBXL15_LRR"/>
</dbReference>
<proteinExistence type="evidence at transcript level"/>
<dbReference type="FunFam" id="3.80.10.10:FF:000451">
    <property type="entry name" value="EIN3-binding F-box protein 1"/>
    <property type="match status" value="1"/>
</dbReference>
<evidence type="ECO:0000256" key="1">
    <source>
        <dbReference type="ARBA" id="ARBA00004123"/>
    </source>
</evidence>
<dbReference type="Gene3D" id="1.20.1280.50">
    <property type="match status" value="1"/>
</dbReference>
<name>A0A976RUJ3_GYMSY</name>
<dbReference type="GO" id="GO:0010105">
    <property type="term" value="P:negative regulation of ethylene-activated signaling pathway"/>
    <property type="evidence" value="ECO:0007669"/>
    <property type="project" value="UniProtKB-ARBA"/>
</dbReference>
<dbReference type="InterPro" id="IPR001810">
    <property type="entry name" value="F-box_dom"/>
</dbReference>
<keyword evidence="3" id="KW-0936">Ethylene signaling pathway</keyword>
<feature type="domain" description="F-box" evidence="6">
    <location>
        <begin position="69"/>
        <end position="110"/>
    </location>
</feature>
<accession>A0A976RUJ3</accession>
<dbReference type="InterPro" id="IPR006553">
    <property type="entry name" value="Leu-rich_rpt_Cys-con_subtyp"/>
</dbReference>
<dbReference type="SUPFAM" id="SSF81383">
    <property type="entry name" value="F-box domain"/>
    <property type="match status" value="1"/>
</dbReference>
<keyword evidence="4" id="KW-0833">Ubl conjugation pathway</keyword>
<dbReference type="InterPro" id="IPR036047">
    <property type="entry name" value="F-box-like_dom_sf"/>
</dbReference>
<protein>
    <submittedName>
        <fullName evidence="7">EIN3-binding F-box protein 2</fullName>
    </submittedName>
</protein>
<dbReference type="Pfam" id="PF12937">
    <property type="entry name" value="F-box-like"/>
    <property type="match status" value="1"/>
</dbReference>
<sequence>MSKLFDFTGDNAFFHGVSMYKNPKESSLFLPRGHEVDAYFPPCKRSRVSGPFVFSEERFEKKQTSIDVLPDECLFEIFRRLPGGQEKCACACVSKHWLMLLSSIRSDETCVQKIKVAPKPQETCSIKPTESSKDDNKKGAVANTTRCDDEFEDLDIIDEGHLSRCLEGKKATDIRLAAIAVGSGPRGGLGKLVIRGSNSTRGLTNAGLKAVAHGCPSLRVLSLWNLSTISDDGLTEIANDCHLLEKLDLYQCPAITDKALLAIAKNCPGLISLTIESCPSIGNESLQAIGHCCANLKSITIKNCARIGDQGIANLFSSAGNQLIKVRLEALSVSDVSLAVIGRYGNALTDLTLVSLQNVKERGFWVMGSCKGLVNLQVFSVTACQGVTDAGLEALGKGSPNLKRVCLRKCSFVSDNGLVSFAKAAASVESIQLDECHRITQAGLFGVLVYCGQKLKALALANCFGIKDLLFGFHFISPCHSLRSFSVHNCPGFGDATLSMLARLCPNLSQISLNALEGVSDVGLLPLVESSDAGLVKVNLSGCVNLTDKAVSTIAKLHGDTLEMLNLDGCKNITDASLCAVAEHCFLLSELDVSKSGITDFGIAALAEGVQVSLQILSLSRCPLLTDRSLPAFEALGESLMGLNIQKCSGISHGIIDMLMERLWRCDILS</sequence>
<dbReference type="Pfam" id="PF25372">
    <property type="entry name" value="DUF7885"/>
    <property type="match status" value="2"/>
</dbReference>
<dbReference type="AlphaFoldDB" id="A0A976RUJ3"/>
<dbReference type="GO" id="GO:0005634">
    <property type="term" value="C:nucleus"/>
    <property type="evidence" value="ECO:0007669"/>
    <property type="project" value="UniProtKB-SubCell"/>
</dbReference>